<dbReference type="OrthoDB" id="264016at2759"/>
<dbReference type="GeneID" id="94169077"/>
<dbReference type="Proteomes" id="UP000674179">
    <property type="component" value="Chromosome 33"/>
</dbReference>
<name>A0A836FUN9_LEIEN</name>
<evidence type="ECO:0000313" key="2">
    <source>
        <dbReference type="EMBL" id="KAG5469662.1"/>
    </source>
</evidence>
<gene>
    <name evidence="2" type="ORF">CUR178_01800</name>
</gene>
<dbReference type="KEGG" id="lenr:94169077"/>
<protein>
    <submittedName>
        <fullName evidence="2">Uncharacterized protein</fullName>
    </submittedName>
</protein>
<organism evidence="2 3">
    <name type="scientific">Leishmania enriettii</name>
    <dbReference type="NCBI Taxonomy" id="5663"/>
    <lineage>
        <taxon>Eukaryota</taxon>
        <taxon>Discoba</taxon>
        <taxon>Euglenozoa</taxon>
        <taxon>Kinetoplastea</taxon>
        <taxon>Metakinetoplastina</taxon>
        <taxon>Trypanosomatida</taxon>
        <taxon>Trypanosomatidae</taxon>
        <taxon>Leishmaniinae</taxon>
        <taxon>Leishmania</taxon>
    </lineage>
</organism>
<reference evidence="2 3" key="1">
    <citation type="submission" date="2021-02" db="EMBL/GenBank/DDBJ databases">
        <title>Leishmania (Mundinia) enrietti genome sequencing and assembly.</title>
        <authorList>
            <person name="Almutairi H."/>
            <person name="Gatherer D."/>
        </authorList>
    </citation>
    <scope>NUCLEOTIDE SEQUENCE [LARGE SCALE GENOMIC DNA]</scope>
    <source>
        <strain evidence="2">CUR178</strain>
    </source>
</reference>
<feature type="region of interest" description="Disordered" evidence="1">
    <location>
        <begin position="178"/>
        <end position="212"/>
    </location>
</feature>
<dbReference type="AlphaFoldDB" id="A0A836FUN9"/>
<sequence>MHQLSVFNYVAAELGHDEPVLHAVVATHRYLPPDLPEEDFMATLPHIFTASSCRSSSSGGPAGADESMVSTAAVAGEDALAAPQEVALTVEQELAKLNEKFAAWKKRRLADLQAPESIHTASRVSQMEAAMEQRLARRRMDEQNRAQKRMEVLLTSLGPRIEKQLQLMTREFISGQVPASDSARAAATSNVSDPPSAGMVATAAATPSPPSPRARILCDQEYYVALQKIALEERDARQSLRRHMWIAHHLTHLVEDEASFRRCIETSEGVWREQLDEESRAYVEADLF</sequence>
<dbReference type="EMBL" id="JAFHKP010000033">
    <property type="protein sequence ID" value="KAG5469662.1"/>
    <property type="molecule type" value="Genomic_DNA"/>
</dbReference>
<comment type="caution">
    <text evidence="2">The sequence shown here is derived from an EMBL/GenBank/DDBJ whole genome shotgun (WGS) entry which is preliminary data.</text>
</comment>
<dbReference type="RefSeq" id="XP_067689670.1">
    <property type="nucleotide sequence ID" value="XM_067833567.1"/>
</dbReference>
<accession>A0A836FUN9</accession>
<proteinExistence type="predicted"/>
<keyword evidence="3" id="KW-1185">Reference proteome</keyword>
<evidence type="ECO:0000313" key="3">
    <source>
        <dbReference type="Proteomes" id="UP000674179"/>
    </source>
</evidence>
<evidence type="ECO:0000256" key="1">
    <source>
        <dbReference type="SAM" id="MobiDB-lite"/>
    </source>
</evidence>